<dbReference type="PANTHER" id="PTHR21060:SF15">
    <property type="entry name" value="ACETATE KINASE-RELATED"/>
    <property type="match status" value="1"/>
</dbReference>
<dbReference type="Gene3D" id="3.30.420.40">
    <property type="match status" value="2"/>
</dbReference>
<feature type="binding site" evidence="5">
    <location>
        <position position="402"/>
    </location>
    <ligand>
        <name>Mg(2+)</name>
        <dbReference type="ChEBI" id="CHEBI:18420"/>
    </ligand>
</feature>
<evidence type="ECO:0000313" key="7">
    <source>
        <dbReference type="Proteomes" id="UP001172684"/>
    </source>
</evidence>
<comment type="cofactor">
    <cofactor evidence="5">
        <name>Mg(2+)</name>
        <dbReference type="ChEBI" id="CHEBI:18420"/>
    </cofactor>
</comment>
<proteinExistence type="inferred from homology"/>
<organism evidence="6 7">
    <name type="scientific">Coniosporium apollinis</name>
    <dbReference type="NCBI Taxonomy" id="61459"/>
    <lineage>
        <taxon>Eukaryota</taxon>
        <taxon>Fungi</taxon>
        <taxon>Dikarya</taxon>
        <taxon>Ascomycota</taxon>
        <taxon>Pezizomycotina</taxon>
        <taxon>Dothideomycetes</taxon>
        <taxon>Dothideomycetes incertae sedis</taxon>
        <taxon>Coniosporium</taxon>
    </lineage>
</organism>
<dbReference type="EC" id="2.7.2.1" evidence="5"/>
<feature type="binding site" evidence="5">
    <location>
        <position position="9"/>
    </location>
    <ligand>
        <name>Mg(2+)</name>
        <dbReference type="ChEBI" id="CHEBI:18420"/>
    </ligand>
</feature>
<feature type="active site" description="Proton donor/acceptor" evidence="5">
    <location>
        <position position="155"/>
    </location>
</feature>
<feature type="binding site" evidence="5">
    <location>
        <begin position="215"/>
        <end position="219"/>
    </location>
    <ligand>
        <name>ATP</name>
        <dbReference type="ChEBI" id="CHEBI:30616"/>
    </ligand>
</feature>
<comment type="catalytic activity">
    <reaction evidence="5">
        <text>acetate + ATP = acetyl phosphate + ADP</text>
        <dbReference type="Rhea" id="RHEA:11352"/>
        <dbReference type="ChEBI" id="CHEBI:22191"/>
        <dbReference type="ChEBI" id="CHEBI:30089"/>
        <dbReference type="ChEBI" id="CHEBI:30616"/>
        <dbReference type="ChEBI" id="CHEBI:456216"/>
        <dbReference type="EC" id="2.7.2.1"/>
    </reaction>
</comment>
<dbReference type="InterPro" id="IPR004372">
    <property type="entry name" value="Ac/propionate_kinase"/>
</dbReference>
<keyword evidence="5" id="KW-0479">Metal-binding</keyword>
<accession>A0ABQ9NTT9</accession>
<comment type="pathway">
    <text evidence="5">Metabolic intermediate biosynthesis; acetyl-CoA biosynthesis; acetyl-CoA from acetate: step 1/2.</text>
</comment>
<dbReference type="NCBIfam" id="TIGR00016">
    <property type="entry name" value="ackA"/>
    <property type="match status" value="1"/>
</dbReference>
<name>A0ABQ9NTT9_9PEZI</name>
<evidence type="ECO:0000256" key="2">
    <source>
        <dbReference type="ARBA" id="ARBA00022741"/>
    </source>
</evidence>
<feature type="binding site" evidence="5">
    <location>
        <position position="16"/>
    </location>
    <ligand>
        <name>ATP</name>
        <dbReference type="ChEBI" id="CHEBI:30616"/>
    </ligand>
</feature>
<keyword evidence="1 5" id="KW-0808">Transferase</keyword>
<keyword evidence="2 5" id="KW-0547">Nucleotide-binding</keyword>
<comment type="similarity">
    <text evidence="5">Belongs to the acetokinase family.</text>
</comment>
<dbReference type="HAMAP" id="MF_00020">
    <property type="entry name" value="Acetate_kinase"/>
    <property type="match status" value="1"/>
</dbReference>
<dbReference type="EMBL" id="JAPDRL010000025">
    <property type="protein sequence ID" value="KAJ9665807.1"/>
    <property type="molecule type" value="Genomic_DNA"/>
</dbReference>
<dbReference type="Proteomes" id="UP001172684">
    <property type="component" value="Unassembled WGS sequence"/>
</dbReference>
<comment type="caution">
    <text evidence="5">Lacks conserved residue(s) required for the propagation of feature annotation.</text>
</comment>
<dbReference type="Pfam" id="PF00871">
    <property type="entry name" value="Acetate_kinase"/>
    <property type="match status" value="1"/>
</dbReference>
<evidence type="ECO:0000313" key="6">
    <source>
        <dbReference type="EMBL" id="KAJ9665807.1"/>
    </source>
</evidence>
<reference evidence="6" key="1">
    <citation type="submission" date="2022-10" db="EMBL/GenBank/DDBJ databases">
        <title>Culturing micro-colonial fungi from biological soil crusts in the Mojave desert and describing Neophaeococcomyces mojavensis, and introducing the new genera and species Taxawa tesnikishii.</title>
        <authorList>
            <person name="Kurbessoian T."/>
            <person name="Stajich J.E."/>
        </authorList>
    </citation>
    <scope>NUCLEOTIDE SEQUENCE</scope>
    <source>
        <strain evidence="6">TK_1</strain>
    </source>
</reference>
<evidence type="ECO:0000256" key="5">
    <source>
        <dbReference type="HAMAP-Rule" id="MF_03131"/>
    </source>
</evidence>
<feature type="site" description="Transition state stabilizer" evidence="5">
    <location>
        <position position="187"/>
    </location>
</feature>
<gene>
    <name evidence="6" type="ORF">H2201_004115</name>
</gene>
<dbReference type="InterPro" id="IPR023865">
    <property type="entry name" value="Aliphatic_acid_kinase_CS"/>
</dbReference>
<evidence type="ECO:0000256" key="1">
    <source>
        <dbReference type="ARBA" id="ARBA00022679"/>
    </source>
</evidence>
<evidence type="ECO:0000256" key="3">
    <source>
        <dbReference type="ARBA" id="ARBA00022777"/>
    </source>
</evidence>
<dbReference type="InterPro" id="IPR043129">
    <property type="entry name" value="ATPase_NBD"/>
</dbReference>
<dbReference type="SUPFAM" id="SSF53067">
    <property type="entry name" value="Actin-like ATPase domain"/>
    <property type="match status" value="2"/>
</dbReference>
<feature type="site" description="Transition state stabilizer" evidence="5">
    <location>
        <position position="248"/>
    </location>
</feature>
<feature type="binding site" evidence="5">
    <location>
        <position position="99"/>
    </location>
    <ligand>
        <name>substrate</name>
    </ligand>
</feature>
<evidence type="ECO:0000256" key="4">
    <source>
        <dbReference type="ARBA" id="ARBA00022840"/>
    </source>
</evidence>
<dbReference type="InterPro" id="IPR000890">
    <property type="entry name" value="Aliphatic_acid_kin_short-chain"/>
</dbReference>
<keyword evidence="4 5" id="KW-0067">ATP-binding</keyword>
<keyword evidence="7" id="KW-1185">Reference proteome</keyword>
<keyword evidence="3 5" id="KW-0418">Kinase</keyword>
<sequence>MAKIILSINAGSSSVKVSVYAATEGAQDPTQLAEAQVDGLTAPPPTLKYSRGDEKIKGKKLEGINSQEDAFKYILDHLTNDKGLPELSHRDDIGFSCHRVVHGGDYPKAQLIDDDTYHHIEKLSDLAPLHNAGALTIVRAVHHELPHASNIAYFDSSFHSTLPLHVRTYPIDPTIASRNKLRKYGFHGISYSFITRAVAPHLQKPLDELNIIALHLGSGASACAIKGGKSVDTSMGLTPLAGLPGATRSGSIDPSLIFHFTHDAGRPSRQSSKELHITEAEQILNKESGWAALTGTTDFGEVIGRMERGDEMSKLAFDIFVDRIVGFVGSYYLTLEGQVDALVFAGGIGEKGSQLREAVAGKAACLGFELDPQKNRNVGDGVVEDIGRGGAKHRILVCRTDEQLEMARGCVAEWAKYKPGTEEVDMPGAFAE</sequence>
<dbReference type="PIRSF" id="PIRSF000722">
    <property type="entry name" value="Acetate_prop_kin"/>
    <property type="match status" value="1"/>
</dbReference>
<comment type="caution">
    <text evidence="6">The sequence shown here is derived from an EMBL/GenBank/DDBJ whole genome shotgun (WGS) entry which is preliminary data.</text>
</comment>
<dbReference type="PRINTS" id="PR00471">
    <property type="entry name" value="ACETATEKNASE"/>
</dbReference>
<protein>
    <recommendedName>
        <fullName evidence="5">Probable acetate kinase</fullName>
        <ecNumber evidence="5">2.7.2.1</ecNumber>
    </recommendedName>
    <alternativeName>
        <fullName evidence="5">Acetokinase</fullName>
    </alternativeName>
</protein>
<keyword evidence="5" id="KW-0460">Magnesium</keyword>
<dbReference type="PROSITE" id="PS01076">
    <property type="entry name" value="ACETATE_KINASE_2"/>
    <property type="match status" value="1"/>
</dbReference>
<dbReference type="PANTHER" id="PTHR21060">
    <property type="entry name" value="ACETATE KINASE"/>
    <property type="match status" value="1"/>
</dbReference>
<dbReference type="PROSITE" id="PS01075">
    <property type="entry name" value="ACETATE_KINASE_1"/>
    <property type="match status" value="1"/>
</dbReference>